<dbReference type="EMBL" id="JAKXMK010000016">
    <property type="protein sequence ID" value="MCH6167901.1"/>
    <property type="molecule type" value="Genomic_DNA"/>
</dbReference>
<organism evidence="2 3">
    <name type="scientific">Pseudonocardia alaniniphila</name>
    <dbReference type="NCBI Taxonomy" id="75291"/>
    <lineage>
        <taxon>Bacteria</taxon>
        <taxon>Bacillati</taxon>
        <taxon>Actinomycetota</taxon>
        <taxon>Actinomycetes</taxon>
        <taxon>Pseudonocardiales</taxon>
        <taxon>Pseudonocardiaceae</taxon>
        <taxon>Pseudonocardia</taxon>
    </lineage>
</organism>
<keyword evidence="1" id="KW-0812">Transmembrane</keyword>
<sequence>MVEPPPLSPRLSHVGTVAVVGTTLWLVGAVVLLAAWALTGRPLDIWFATCVAGTLLGAFGYGVYSWQRAAVRRGSRSAQQGLE</sequence>
<accession>A0ABS9THY0</accession>
<gene>
    <name evidence="2" type="ORF">MMF94_19620</name>
</gene>
<evidence type="ECO:0000313" key="2">
    <source>
        <dbReference type="EMBL" id="MCH6167901.1"/>
    </source>
</evidence>
<feature type="transmembrane region" description="Helical" evidence="1">
    <location>
        <begin position="12"/>
        <end position="39"/>
    </location>
</feature>
<evidence type="ECO:0000313" key="3">
    <source>
        <dbReference type="Proteomes" id="UP001299970"/>
    </source>
</evidence>
<dbReference type="Pfam" id="PF10745">
    <property type="entry name" value="DUF2530"/>
    <property type="match status" value="1"/>
</dbReference>
<evidence type="ECO:0000256" key="1">
    <source>
        <dbReference type="SAM" id="Phobius"/>
    </source>
</evidence>
<dbReference type="InterPro" id="IPR019681">
    <property type="entry name" value="DUF2530"/>
</dbReference>
<reference evidence="2 3" key="1">
    <citation type="submission" date="2022-03" db="EMBL/GenBank/DDBJ databases">
        <title>Pseudonocardia alaer sp. nov., a novel actinomycete isolated from reed forest soil.</title>
        <authorList>
            <person name="Wang L."/>
        </authorList>
    </citation>
    <scope>NUCLEOTIDE SEQUENCE [LARGE SCALE GENOMIC DNA]</scope>
    <source>
        <strain evidence="2 3">Y-16303</strain>
    </source>
</reference>
<comment type="caution">
    <text evidence="2">The sequence shown here is derived from an EMBL/GenBank/DDBJ whole genome shotgun (WGS) entry which is preliminary data.</text>
</comment>
<dbReference type="RefSeq" id="WP_241038479.1">
    <property type="nucleotide sequence ID" value="NZ_BAAAJF010000012.1"/>
</dbReference>
<proteinExistence type="predicted"/>
<protein>
    <submittedName>
        <fullName evidence="2">DUF2530 domain-containing protein</fullName>
    </submittedName>
</protein>
<keyword evidence="3" id="KW-1185">Reference proteome</keyword>
<feature type="transmembrane region" description="Helical" evidence="1">
    <location>
        <begin position="45"/>
        <end position="66"/>
    </location>
</feature>
<name>A0ABS9THY0_9PSEU</name>
<dbReference type="Proteomes" id="UP001299970">
    <property type="component" value="Unassembled WGS sequence"/>
</dbReference>
<keyword evidence="1" id="KW-0472">Membrane</keyword>
<keyword evidence="1" id="KW-1133">Transmembrane helix</keyword>